<proteinExistence type="predicted"/>
<feature type="transmembrane region" description="Helical" evidence="1">
    <location>
        <begin position="59"/>
        <end position="77"/>
    </location>
</feature>
<protein>
    <submittedName>
        <fullName evidence="2">Uncharacterized protein</fullName>
    </submittedName>
</protein>
<organism evidence="2">
    <name type="scientific">marine metagenome</name>
    <dbReference type="NCBI Taxonomy" id="408172"/>
    <lineage>
        <taxon>unclassified sequences</taxon>
        <taxon>metagenomes</taxon>
        <taxon>ecological metagenomes</taxon>
    </lineage>
</organism>
<keyword evidence="1" id="KW-0472">Membrane</keyword>
<dbReference type="EMBL" id="UINC01199005">
    <property type="protein sequence ID" value="SVE17229.1"/>
    <property type="molecule type" value="Genomic_DNA"/>
</dbReference>
<keyword evidence="1" id="KW-1133">Transmembrane helix</keyword>
<keyword evidence="1" id="KW-0812">Transmembrane</keyword>
<evidence type="ECO:0000256" key="1">
    <source>
        <dbReference type="SAM" id="Phobius"/>
    </source>
</evidence>
<name>A0A383BBR2_9ZZZZ</name>
<accession>A0A383BBR2</accession>
<dbReference type="AlphaFoldDB" id="A0A383BBR2"/>
<feature type="transmembrane region" description="Helical" evidence="1">
    <location>
        <begin position="12"/>
        <end position="39"/>
    </location>
</feature>
<reference evidence="2" key="1">
    <citation type="submission" date="2018-05" db="EMBL/GenBank/DDBJ databases">
        <authorList>
            <person name="Lanie J.A."/>
            <person name="Ng W.-L."/>
            <person name="Kazmierczak K.M."/>
            <person name="Andrzejewski T.M."/>
            <person name="Davidsen T.M."/>
            <person name="Wayne K.J."/>
            <person name="Tettelin H."/>
            <person name="Glass J.I."/>
            <person name="Rusch D."/>
            <person name="Podicherti R."/>
            <person name="Tsui H.-C.T."/>
            <person name="Winkler M.E."/>
        </authorList>
    </citation>
    <scope>NUCLEOTIDE SEQUENCE</scope>
</reference>
<sequence length="93" mass="10155">MKNPIISAVLNFFFMGLGYIYNGNRILLGALLTIAAIGLTYVENFHEFAGKTLQAHDSTAFSILFVCVLIANTGLAIDASQEAKKINSEKKEE</sequence>
<gene>
    <name evidence="2" type="ORF">METZ01_LOCUS470083</name>
</gene>
<evidence type="ECO:0000313" key="2">
    <source>
        <dbReference type="EMBL" id="SVE17229.1"/>
    </source>
</evidence>